<feature type="region of interest" description="Disordered" evidence="1">
    <location>
        <begin position="83"/>
        <end position="108"/>
    </location>
</feature>
<organism evidence="3 4">
    <name type="scientific">Perilla frutescens var. hirtella</name>
    <name type="common">Perilla citriodora</name>
    <name type="synonym">Perilla setoyensis</name>
    <dbReference type="NCBI Taxonomy" id="608512"/>
    <lineage>
        <taxon>Eukaryota</taxon>
        <taxon>Viridiplantae</taxon>
        <taxon>Streptophyta</taxon>
        <taxon>Embryophyta</taxon>
        <taxon>Tracheophyta</taxon>
        <taxon>Spermatophyta</taxon>
        <taxon>Magnoliopsida</taxon>
        <taxon>eudicotyledons</taxon>
        <taxon>Gunneridae</taxon>
        <taxon>Pentapetalae</taxon>
        <taxon>asterids</taxon>
        <taxon>lamiids</taxon>
        <taxon>Lamiales</taxon>
        <taxon>Lamiaceae</taxon>
        <taxon>Nepetoideae</taxon>
        <taxon>Elsholtzieae</taxon>
        <taxon>Perilla</taxon>
    </lineage>
</organism>
<dbReference type="InterPro" id="IPR018392">
    <property type="entry name" value="LysM"/>
</dbReference>
<dbReference type="SUPFAM" id="SSF54106">
    <property type="entry name" value="LysM domain"/>
    <property type="match status" value="1"/>
</dbReference>
<dbReference type="Proteomes" id="UP001190926">
    <property type="component" value="Unassembled WGS sequence"/>
</dbReference>
<evidence type="ECO:0000313" key="4">
    <source>
        <dbReference type="Proteomes" id="UP001190926"/>
    </source>
</evidence>
<dbReference type="PANTHER" id="PTHR20932:SF55">
    <property type="entry name" value="LYSM DOMAIN-CONTAINING PROTEIN"/>
    <property type="match status" value="1"/>
</dbReference>
<dbReference type="PROSITE" id="PS51782">
    <property type="entry name" value="LYSM"/>
    <property type="match status" value="1"/>
</dbReference>
<dbReference type="AlphaFoldDB" id="A0AAD4PG22"/>
<protein>
    <recommendedName>
        <fullName evidence="2">LysM domain-containing protein</fullName>
    </recommendedName>
</protein>
<dbReference type="InterPro" id="IPR045030">
    <property type="entry name" value="LYSM1-4"/>
</dbReference>
<dbReference type="Pfam" id="PF01476">
    <property type="entry name" value="LysM"/>
    <property type="match status" value="1"/>
</dbReference>
<proteinExistence type="predicted"/>
<feature type="domain" description="LysM" evidence="2">
    <location>
        <begin position="35"/>
        <end position="79"/>
    </location>
</feature>
<dbReference type="Gene3D" id="3.10.350.10">
    <property type="entry name" value="LysM domain"/>
    <property type="match status" value="1"/>
</dbReference>
<sequence length="353" mass="38268">MNDDNDEMDFESRGMVGSSSPSRSLPISCQPSDYILHQISKYDTLAGVAIKYGVEVADIKRLNGLVTDLQMFALKTLRIPLPGKHPPSPTLCNGHETQRPRSSEQDLSYRRHSDLFDSFQSLKLNSSSDHKASPAMNSLRGYYGLTQADQMAASGGLEIDQNGRAKYLEDGSFSTPSNHRLSHQRKSKSVANNLMYANGGLHDPLLSPESEDSGTSRWIEKLLGRRLKSEADFTSFPPEKVLKEENSSSSTISSRGLALRSNATSRVVSGGVDSESGLNPIPLNLGDSPQTDPVSGVRKSSSTSSLQDSDSGALSSLWQTATWTDFQALSSAAIPIFDGLPKPMSRKNKAALD</sequence>
<dbReference type="InterPro" id="IPR036779">
    <property type="entry name" value="LysM_dom_sf"/>
</dbReference>
<accession>A0AAD4PG22</accession>
<name>A0AAD4PG22_PERFH</name>
<feature type="compositionally biased region" description="Basic and acidic residues" evidence="1">
    <location>
        <begin position="96"/>
        <end position="108"/>
    </location>
</feature>
<dbReference type="SMART" id="SM00257">
    <property type="entry name" value="LysM"/>
    <property type="match status" value="1"/>
</dbReference>
<feature type="region of interest" description="Disordered" evidence="1">
    <location>
        <begin position="1"/>
        <end position="25"/>
    </location>
</feature>
<dbReference type="EMBL" id="SDAM02000006">
    <property type="protein sequence ID" value="KAH6837881.1"/>
    <property type="molecule type" value="Genomic_DNA"/>
</dbReference>
<comment type="caution">
    <text evidence="3">The sequence shown here is derived from an EMBL/GenBank/DDBJ whole genome shotgun (WGS) entry which is preliminary data.</text>
</comment>
<feature type="compositionally biased region" description="Low complexity" evidence="1">
    <location>
        <begin position="300"/>
        <end position="311"/>
    </location>
</feature>
<gene>
    <name evidence="3" type="ORF">C2S53_001966</name>
</gene>
<reference evidence="3 4" key="1">
    <citation type="journal article" date="2021" name="Nat. Commun.">
        <title>Incipient diploidization of the medicinal plant Perilla within 10,000 years.</title>
        <authorList>
            <person name="Zhang Y."/>
            <person name="Shen Q."/>
            <person name="Leng L."/>
            <person name="Zhang D."/>
            <person name="Chen S."/>
            <person name="Shi Y."/>
            <person name="Ning Z."/>
            <person name="Chen S."/>
        </authorList>
    </citation>
    <scope>NUCLEOTIDE SEQUENCE [LARGE SCALE GENOMIC DNA]</scope>
    <source>
        <strain evidence="4">cv. PC099</strain>
    </source>
</reference>
<feature type="compositionally biased region" description="Low complexity" evidence="1">
    <location>
        <begin position="13"/>
        <end position="25"/>
    </location>
</feature>
<evidence type="ECO:0000313" key="3">
    <source>
        <dbReference type="EMBL" id="KAH6837881.1"/>
    </source>
</evidence>
<dbReference type="CDD" id="cd00118">
    <property type="entry name" value="LysM"/>
    <property type="match status" value="1"/>
</dbReference>
<evidence type="ECO:0000259" key="2">
    <source>
        <dbReference type="PROSITE" id="PS51782"/>
    </source>
</evidence>
<keyword evidence="4" id="KW-1185">Reference proteome</keyword>
<evidence type="ECO:0000256" key="1">
    <source>
        <dbReference type="SAM" id="MobiDB-lite"/>
    </source>
</evidence>
<feature type="region of interest" description="Disordered" evidence="1">
    <location>
        <begin position="268"/>
        <end position="311"/>
    </location>
</feature>
<dbReference type="PANTHER" id="PTHR20932">
    <property type="entry name" value="LYSM AND PUTATIVE PEPTIDOGLYCAN-BINDING DOMAIN-CONTAINING PROTEIN"/>
    <property type="match status" value="1"/>
</dbReference>